<dbReference type="Pfam" id="PF08238">
    <property type="entry name" value="Sel1"/>
    <property type="match status" value="3"/>
</dbReference>
<dbReference type="InterPro" id="IPR011990">
    <property type="entry name" value="TPR-like_helical_dom_sf"/>
</dbReference>
<comment type="caution">
    <text evidence="1">The sequence shown here is derived from an EMBL/GenBank/DDBJ whole genome shotgun (WGS) entry which is preliminary data.</text>
</comment>
<organism evidence="1 2">
    <name type="scientific">Tannerella forsythia</name>
    <name type="common">Bacteroides forsythus</name>
    <dbReference type="NCBI Taxonomy" id="28112"/>
    <lineage>
        <taxon>Bacteria</taxon>
        <taxon>Pseudomonadati</taxon>
        <taxon>Bacteroidota</taxon>
        <taxon>Bacteroidia</taxon>
        <taxon>Bacteroidales</taxon>
        <taxon>Tannerellaceae</taxon>
        <taxon>Tannerella</taxon>
    </lineage>
</organism>
<dbReference type="Gene3D" id="1.25.40.10">
    <property type="entry name" value="Tetratricopeptide repeat domain"/>
    <property type="match status" value="1"/>
</dbReference>
<evidence type="ECO:0000313" key="2">
    <source>
        <dbReference type="Proteomes" id="UP000278609"/>
    </source>
</evidence>
<reference evidence="1 2" key="1">
    <citation type="submission" date="2018-11" db="EMBL/GenBank/DDBJ databases">
        <title>Genomes From Bacteria Associated with the Canine Oral Cavity: a Test Case for Automated Genome-Based Taxonomic Assignment.</title>
        <authorList>
            <person name="Coil D.A."/>
            <person name="Jospin G."/>
            <person name="Darling A.E."/>
            <person name="Wallis C."/>
            <person name="Davis I.J."/>
            <person name="Harris S."/>
            <person name="Eisen J.A."/>
            <person name="Holcombe L.J."/>
            <person name="O'Flynn C."/>
        </authorList>
    </citation>
    <scope>NUCLEOTIDE SEQUENCE [LARGE SCALE GENOMIC DNA]</scope>
    <source>
        <strain evidence="1 2">OH2617_COT-023</strain>
    </source>
</reference>
<sequence length="273" mass="30997">MATRTVEHLADIFGDAPEGDHQFVCVGPYYRNMPERMERLDTLLERLKIPKDRVVSEDCGEDEFVPGQAWTSALRIFAKGREEPKFETPSEAPPVSLVEPIEIPEPESPEQASSDDDQKEKPQIEQILETLNDPEEPEYVVQLRVEAEQGEARSQNRLGYLYDVGKDVFQNDAEAVRWYRRAAAQGYAMAQYNLGNHYLAGRGVPQDDGEAIKWFRRAAEQDILPAMNNLGVIYATGKGVKRDETEAIKWYRKAAQKGDQTAIRNLRKRGISL</sequence>
<protein>
    <submittedName>
        <fullName evidence="1">Sel1 repeat family protein</fullName>
    </submittedName>
</protein>
<dbReference type="SMART" id="SM00671">
    <property type="entry name" value="SEL1"/>
    <property type="match status" value="3"/>
</dbReference>
<dbReference type="InterPro" id="IPR052945">
    <property type="entry name" value="Mitotic_Regulator"/>
</dbReference>
<proteinExistence type="predicted"/>
<dbReference type="PANTHER" id="PTHR43628:SF1">
    <property type="entry name" value="CHITIN SYNTHASE REGULATORY FACTOR 2-RELATED"/>
    <property type="match status" value="1"/>
</dbReference>
<dbReference type="SUPFAM" id="SSF81901">
    <property type="entry name" value="HCP-like"/>
    <property type="match status" value="1"/>
</dbReference>
<name>A0A3P1XLW3_TANFO</name>
<dbReference type="OrthoDB" id="9792653at2"/>
<evidence type="ECO:0000313" key="1">
    <source>
        <dbReference type="EMBL" id="RRD59096.1"/>
    </source>
</evidence>
<dbReference type="EMBL" id="RQYS01000055">
    <property type="protein sequence ID" value="RRD59096.1"/>
    <property type="molecule type" value="Genomic_DNA"/>
</dbReference>
<accession>A0A3P1XLW3</accession>
<dbReference type="Proteomes" id="UP000278609">
    <property type="component" value="Unassembled WGS sequence"/>
</dbReference>
<dbReference type="AlphaFoldDB" id="A0A3P1XLW3"/>
<dbReference type="PANTHER" id="PTHR43628">
    <property type="entry name" value="ACTIVATOR OF C KINASE PROTEIN 1-RELATED"/>
    <property type="match status" value="1"/>
</dbReference>
<dbReference type="InterPro" id="IPR006597">
    <property type="entry name" value="Sel1-like"/>
</dbReference>
<gene>
    <name evidence="1" type="ORF">EII40_11400</name>
</gene>